<name>A0AA39XN38_9PEZI</name>
<evidence type="ECO:0000256" key="1">
    <source>
        <dbReference type="SAM" id="MobiDB-lite"/>
    </source>
</evidence>
<dbReference type="AlphaFoldDB" id="A0AA39XN38"/>
<dbReference type="Proteomes" id="UP001174934">
    <property type="component" value="Unassembled WGS sequence"/>
</dbReference>
<comment type="caution">
    <text evidence="2">The sequence shown here is derived from an EMBL/GenBank/DDBJ whole genome shotgun (WGS) entry which is preliminary data.</text>
</comment>
<dbReference type="EMBL" id="JAULSR010000001">
    <property type="protein sequence ID" value="KAK0637083.1"/>
    <property type="molecule type" value="Genomic_DNA"/>
</dbReference>
<keyword evidence="3" id="KW-1185">Reference proteome</keyword>
<protein>
    <submittedName>
        <fullName evidence="2">Uncharacterized protein</fullName>
    </submittedName>
</protein>
<sequence>MSGEAPASLINQSHKDPGRPPTKWESLKSRVFFTKAQQAKKGEERKRQISRDWLEALLGGDETYPYHKTLHLLFLYHDKYDFDPADVDKEGSVAYEHAGYSGVSGPEFGPAPNPELVRKIKEKWEKQWPELEPGSTKRHCENFQEAIRWTR</sequence>
<organism evidence="2 3">
    <name type="scientific">Bombardia bombarda</name>
    <dbReference type="NCBI Taxonomy" id="252184"/>
    <lineage>
        <taxon>Eukaryota</taxon>
        <taxon>Fungi</taxon>
        <taxon>Dikarya</taxon>
        <taxon>Ascomycota</taxon>
        <taxon>Pezizomycotina</taxon>
        <taxon>Sordariomycetes</taxon>
        <taxon>Sordariomycetidae</taxon>
        <taxon>Sordariales</taxon>
        <taxon>Lasiosphaeriaceae</taxon>
        <taxon>Bombardia</taxon>
    </lineage>
</organism>
<evidence type="ECO:0000313" key="2">
    <source>
        <dbReference type="EMBL" id="KAK0637083.1"/>
    </source>
</evidence>
<gene>
    <name evidence="2" type="ORF">B0T17DRAFT_504461</name>
</gene>
<feature type="region of interest" description="Disordered" evidence="1">
    <location>
        <begin position="1"/>
        <end position="25"/>
    </location>
</feature>
<proteinExistence type="predicted"/>
<evidence type="ECO:0000313" key="3">
    <source>
        <dbReference type="Proteomes" id="UP001174934"/>
    </source>
</evidence>
<accession>A0AA39XN38</accession>
<reference evidence="2" key="1">
    <citation type="submission" date="2023-06" db="EMBL/GenBank/DDBJ databases">
        <title>Genome-scale phylogeny and comparative genomics of the fungal order Sordariales.</title>
        <authorList>
            <consortium name="Lawrence Berkeley National Laboratory"/>
            <person name="Hensen N."/>
            <person name="Bonometti L."/>
            <person name="Westerberg I."/>
            <person name="Brannstrom I.O."/>
            <person name="Guillou S."/>
            <person name="Cros-Aarteil S."/>
            <person name="Calhoun S."/>
            <person name="Haridas S."/>
            <person name="Kuo A."/>
            <person name="Mondo S."/>
            <person name="Pangilinan J."/>
            <person name="Riley R."/>
            <person name="LaButti K."/>
            <person name="Andreopoulos B."/>
            <person name="Lipzen A."/>
            <person name="Chen C."/>
            <person name="Yanf M."/>
            <person name="Daum C."/>
            <person name="Ng V."/>
            <person name="Clum A."/>
            <person name="Steindorff A."/>
            <person name="Ohm R."/>
            <person name="Martin F."/>
            <person name="Silar P."/>
            <person name="Natvig D."/>
            <person name="Lalanne C."/>
            <person name="Gautier V."/>
            <person name="Ament-velasquez S.L."/>
            <person name="Kruys A."/>
            <person name="Hutchinson M.I."/>
            <person name="Powell A.J."/>
            <person name="Barry K."/>
            <person name="Miller A.N."/>
            <person name="Grigoriev I.V."/>
            <person name="Debuchy R."/>
            <person name="Gladieux P."/>
            <person name="Thoren M.H."/>
            <person name="Johannesson H."/>
        </authorList>
    </citation>
    <scope>NUCLEOTIDE SEQUENCE</scope>
    <source>
        <strain evidence="2">SMH3391-2</strain>
    </source>
</reference>